<gene>
    <name evidence="1" type="ORF">NDU88_001281</name>
</gene>
<reference evidence="1" key="1">
    <citation type="journal article" date="2022" name="bioRxiv">
        <title>Sequencing and chromosome-scale assembly of the giantPleurodeles waltlgenome.</title>
        <authorList>
            <person name="Brown T."/>
            <person name="Elewa A."/>
            <person name="Iarovenko S."/>
            <person name="Subramanian E."/>
            <person name="Araus A.J."/>
            <person name="Petzold A."/>
            <person name="Susuki M."/>
            <person name="Suzuki K.-i.T."/>
            <person name="Hayashi T."/>
            <person name="Toyoda A."/>
            <person name="Oliveira C."/>
            <person name="Osipova E."/>
            <person name="Leigh N.D."/>
            <person name="Simon A."/>
            <person name="Yun M.H."/>
        </authorList>
    </citation>
    <scope>NUCLEOTIDE SEQUENCE</scope>
    <source>
        <strain evidence="1">20211129_DDA</strain>
        <tissue evidence="1">Liver</tissue>
    </source>
</reference>
<dbReference type="EMBL" id="JANPWB010000011">
    <property type="protein sequence ID" value="KAJ1122808.1"/>
    <property type="molecule type" value="Genomic_DNA"/>
</dbReference>
<keyword evidence="2" id="KW-1185">Reference proteome</keyword>
<dbReference type="Proteomes" id="UP001066276">
    <property type="component" value="Chromosome 7"/>
</dbReference>
<protein>
    <submittedName>
        <fullName evidence="1">Uncharacterized protein</fullName>
    </submittedName>
</protein>
<sequence length="91" mass="9782">MTSGAVSYGPENRGDACALRRLETVIPRRIVGQRCGALRRGPSPGGREMEAARVCAKASVDCSPQMHYRTVMWRPALGKGTRPQALNSAGK</sequence>
<name>A0AAV7P898_PLEWA</name>
<proteinExistence type="predicted"/>
<comment type="caution">
    <text evidence="1">The sequence shown here is derived from an EMBL/GenBank/DDBJ whole genome shotgun (WGS) entry which is preliminary data.</text>
</comment>
<evidence type="ECO:0000313" key="1">
    <source>
        <dbReference type="EMBL" id="KAJ1122808.1"/>
    </source>
</evidence>
<evidence type="ECO:0000313" key="2">
    <source>
        <dbReference type="Proteomes" id="UP001066276"/>
    </source>
</evidence>
<dbReference type="AlphaFoldDB" id="A0AAV7P898"/>
<organism evidence="1 2">
    <name type="scientific">Pleurodeles waltl</name>
    <name type="common">Iberian ribbed newt</name>
    <dbReference type="NCBI Taxonomy" id="8319"/>
    <lineage>
        <taxon>Eukaryota</taxon>
        <taxon>Metazoa</taxon>
        <taxon>Chordata</taxon>
        <taxon>Craniata</taxon>
        <taxon>Vertebrata</taxon>
        <taxon>Euteleostomi</taxon>
        <taxon>Amphibia</taxon>
        <taxon>Batrachia</taxon>
        <taxon>Caudata</taxon>
        <taxon>Salamandroidea</taxon>
        <taxon>Salamandridae</taxon>
        <taxon>Pleurodelinae</taxon>
        <taxon>Pleurodeles</taxon>
    </lineage>
</organism>
<accession>A0AAV7P898</accession>